<proteinExistence type="predicted"/>
<dbReference type="InterPro" id="IPR019734">
    <property type="entry name" value="TPR_rpt"/>
</dbReference>
<feature type="repeat" description="TPR" evidence="1">
    <location>
        <begin position="312"/>
        <end position="345"/>
    </location>
</feature>
<evidence type="ECO:0000256" key="1">
    <source>
        <dbReference type="PROSITE-ProRule" id="PRU00339"/>
    </source>
</evidence>
<keyword evidence="1" id="KW-0802">TPR repeat</keyword>
<sequence length="569" mass="64739">MNRKFIDLGCINLIAVVLLIGVLISGSAVAQQGSTEEYKNELKKVEEVLQAGDIMGALSQLDVVISKYPNASEVHYARALLLAQGGELQQAEASALRAHELEEDNLLYSNYLLELYKRQQKFDDAIGLINELMEIFPDNQQVYREGVLLLQNKGDTTNALELISQTEDRFGRTDTLDVMRSELLIEQGEKEEAAELLSYWVDKETNIRQVYSNLAFIYADGKQIKKAISLLEKGLNTIKDENLYLDFADIYQVAKQKKRSYDYLLLAFQSDQVPFMEKHRIMFSLLSHTEEFNINQLQELASALVIRHPNIADSHLFKGDILWRKGEVNEARSLFLTAVSISPQNIDAWRMLINADLASSDPDRAIQHARQGLAKNPNHPQLLYFSGVAYFMKDDLKQARELLEGALNYSDKESPFVQSNIYASLGDLYHKLELTEASDVAYQEAIDLDSLNVSALNNLAYYLSLRKEKLDTAEKYSKKTLELEPDNTTFLDTYAWVLFQQGRFEEAKAWIEKAVNKSNPSSVVLEHYGDILLELGKQKDAQKQWRRALKLANDDADVEKLKDKISNNN</sequence>
<reference evidence="3" key="1">
    <citation type="journal article" date="2021" name="PeerJ">
        <title>Extensive microbial diversity within the chicken gut microbiome revealed by metagenomics and culture.</title>
        <authorList>
            <person name="Gilroy R."/>
            <person name="Ravi A."/>
            <person name="Getino M."/>
            <person name="Pursley I."/>
            <person name="Horton D.L."/>
            <person name="Alikhan N.F."/>
            <person name="Baker D."/>
            <person name="Gharbi K."/>
            <person name="Hall N."/>
            <person name="Watson M."/>
            <person name="Adriaenssens E.M."/>
            <person name="Foster-Nyarko E."/>
            <person name="Jarju S."/>
            <person name="Secka A."/>
            <person name="Antonio M."/>
            <person name="Oren A."/>
            <person name="Chaudhuri R.R."/>
            <person name="La Ragione R."/>
            <person name="Hildebrand F."/>
            <person name="Pallen M.J."/>
        </authorList>
    </citation>
    <scope>NUCLEOTIDE SEQUENCE</scope>
    <source>
        <strain evidence="3">1719</strain>
    </source>
</reference>
<gene>
    <name evidence="3" type="ORF">H9853_11100</name>
</gene>
<reference evidence="3" key="2">
    <citation type="submission" date="2021-04" db="EMBL/GenBank/DDBJ databases">
        <authorList>
            <person name="Gilroy R."/>
        </authorList>
    </citation>
    <scope>NUCLEOTIDE SEQUENCE</scope>
    <source>
        <strain evidence="3">1719</strain>
    </source>
</reference>
<keyword evidence="2" id="KW-0732">Signal</keyword>
<dbReference type="InterPro" id="IPR011990">
    <property type="entry name" value="TPR-like_helical_dom_sf"/>
</dbReference>
<name>A0A9D1WAJ3_9SPHI</name>
<dbReference type="EMBL" id="DXEZ01000313">
    <property type="protein sequence ID" value="HIX55561.1"/>
    <property type="molecule type" value="Genomic_DNA"/>
</dbReference>
<feature type="chain" id="PRO_5039555002" evidence="2">
    <location>
        <begin position="31"/>
        <end position="569"/>
    </location>
</feature>
<dbReference type="PANTHER" id="PTHR12558">
    <property type="entry name" value="CELL DIVISION CYCLE 16,23,27"/>
    <property type="match status" value="1"/>
</dbReference>
<feature type="signal peptide" evidence="2">
    <location>
        <begin position="1"/>
        <end position="30"/>
    </location>
</feature>
<comment type="caution">
    <text evidence="3">The sequence shown here is derived from an EMBL/GenBank/DDBJ whole genome shotgun (WGS) entry which is preliminary data.</text>
</comment>
<dbReference type="Pfam" id="PF14559">
    <property type="entry name" value="TPR_19"/>
    <property type="match status" value="1"/>
</dbReference>
<evidence type="ECO:0000256" key="2">
    <source>
        <dbReference type="SAM" id="SignalP"/>
    </source>
</evidence>
<protein>
    <submittedName>
        <fullName evidence="3">Tetratricopeptide repeat protein</fullName>
    </submittedName>
</protein>
<organism evidence="3 4">
    <name type="scientific">Candidatus Sphingobacterium stercoripullorum</name>
    <dbReference type="NCBI Taxonomy" id="2838759"/>
    <lineage>
        <taxon>Bacteria</taxon>
        <taxon>Pseudomonadati</taxon>
        <taxon>Bacteroidota</taxon>
        <taxon>Sphingobacteriia</taxon>
        <taxon>Sphingobacteriales</taxon>
        <taxon>Sphingobacteriaceae</taxon>
        <taxon>Sphingobacterium</taxon>
    </lineage>
</organism>
<dbReference type="Pfam" id="PF13181">
    <property type="entry name" value="TPR_8"/>
    <property type="match status" value="1"/>
</dbReference>
<dbReference type="Gene3D" id="1.25.40.10">
    <property type="entry name" value="Tetratricopeptide repeat domain"/>
    <property type="match status" value="4"/>
</dbReference>
<dbReference type="SUPFAM" id="SSF48452">
    <property type="entry name" value="TPR-like"/>
    <property type="match status" value="3"/>
</dbReference>
<dbReference type="Pfam" id="PF13432">
    <property type="entry name" value="TPR_16"/>
    <property type="match status" value="2"/>
</dbReference>
<dbReference type="PANTHER" id="PTHR12558:SF13">
    <property type="entry name" value="CELL DIVISION CYCLE PROTEIN 27 HOMOLOG"/>
    <property type="match status" value="1"/>
</dbReference>
<evidence type="ECO:0000313" key="4">
    <source>
        <dbReference type="Proteomes" id="UP000824156"/>
    </source>
</evidence>
<dbReference type="Proteomes" id="UP000824156">
    <property type="component" value="Unassembled WGS sequence"/>
</dbReference>
<dbReference type="SMART" id="SM00028">
    <property type="entry name" value="TPR"/>
    <property type="match status" value="9"/>
</dbReference>
<dbReference type="AlphaFoldDB" id="A0A9D1WAJ3"/>
<dbReference type="PROSITE" id="PS50005">
    <property type="entry name" value="TPR"/>
    <property type="match status" value="1"/>
</dbReference>
<dbReference type="Pfam" id="PF12895">
    <property type="entry name" value="ANAPC3"/>
    <property type="match status" value="1"/>
</dbReference>
<evidence type="ECO:0000313" key="3">
    <source>
        <dbReference type="EMBL" id="HIX55561.1"/>
    </source>
</evidence>
<accession>A0A9D1WAJ3</accession>